<reference evidence="2 3" key="1">
    <citation type="journal article" date="2007" name="Proc. Natl. Acad. Sci. U.S.A.">
        <title>The genome of Syntrophus aciditrophicus: life at the thermodynamic limit of microbial growth.</title>
        <authorList>
            <person name="McInerney M.J."/>
            <person name="Rohlin L."/>
            <person name="Mouttaki H."/>
            <person name="Kim U."/>
            <person name="Krupp R.S."/>
            <person name="Rios-Hernandez L."/>
            <person name="Sieber J."/>
            <person name="Struchtemeyer C.G."/>
            <person name="Bhattacharyya A."/>
            <person name="Campbell J.W."/>
            <person name="Gunsalus R.P."/>
        </authorList>
    </citation>
    <scope>NUCLEOTIDE SEQUENCE [LARGE SCALE GENOMIC DNA]</scope>
    <source>
        <strain evidence="2 3">SB</strain>
    </source>
</reference>
<dbReference type="InParanoid" id="Q2LSU2"/>
<name>Q2LSU2_SYNAS</name>
<dbReference type="InterPro" id="IPR041682">
    <property type="entry name" value="AAA_14"/>
</dbReference>
<dbReference type="PANTHER" id="PTHR43566">
    <property type="entry name" value="CONSERVED PROTEIN"/>
    <property type="match status" value="1"/>
</dbReference>
<gene>
    <name evidence="2" type="ORF">SYN_01511</name>
</gene>
<proteinExistence type="predicted"/>
<dbReference type="Proteomes" id="UP000001933">
    <property type="component" value="Chromosome"/>
</dbReference>
<dbReference type="InterPro" id="IPR003593">
    <property type="entry name" value="AAA+_ATPase"/>
</dbReference>
<dbReference type="AlphaFoldDB" id="Q2LSU2"/>
<dbReference type="eggNOG" id="COG1373">
    <property type="taxonomic scope" value="Bacteria"/>
</dbReference>
<keyword evidence="3" id="KW-1185">Reference proteome</keyword>
<dbReference type="STRING" id="56780.SYN_01511"/>
<sequence length="442" mass="50158">MGVMLNSEVKNRILQYNPWLTQPDQADVWIRRFLPETYVPREVEPARLHNDRALLIVGPRQSGKSTLAWRLLQSCAPNILYLNLEDPLLHTSLGSAIELVALLRERYSFIQAVFLDEAQHLTDAGIFVKGLVDARLNIPILVTGSSSFHLMSRTRESLAGRADRLRLLPFSLSELLRQENPPNPLAARSLSDQIFTRQMIHGGYPAIYLAQSDPDRVRLLSDLSEALVLRDASDLFRIKRVDVFRKLLTLLAGQTGNLVNFSEIASICHVDAATIHAYVEILEESHIVKIVRPFAGGKRRELTTSPKIYFIDNGIRNSLLNAFSSDIFLRTDKGALMENWVFSEIYKRLPLTSVIHFWRSKAGAEVDFVVEQSGRIMGLEVKSADLNRPRIGRSERSFIDAYQPDRFMVLNRSLETTLTIDNYRVDFVTPYKIGTEPVLSNN</sequence>
<organism evidence="2 3">
    <name type="scientific">Syntrophus aciditrophicus (strain SB)</name>
    <dbReference type="NCBI Taxonomy" id="56780"/>
    <lineage>
        <taxon>Bacteria</taxon>
        <taxon>Pseudomonadati</taxon>
        <taxon>Thermodesulfobacteriota</taxon>
        <taxon>Syntrophia</taxon>
        <taxon>Syntrophales</taxon>
        <taxon>Syntrophaceae</taxon>
        <taxon>Syntrophus</taxon>
    </lineage>
</organism>
<dbReference type="InterPro" id="IPR025420">
    <property type="entry name" value="DUF4143"/>
</dbReference>
<dbReference type="Pfam" id="PF13173">
    <property type="entry name" value="AAA_14"/>
    <property type="match status" value="1"/>
</dbReference>
<dbReference type="EMBL" id="CP000252">
    <property type="protein sequence ID" value="ABC77154.1"/>
    <property type="molecule type" value="Genomic_DNA"/>
</dbReference>
<protein>
    <submittedName>
        <fullName evidence="2">ATPase</fullName>
    </submittedName>
</protein>
<dbReference type="SMART" id="SM00382">
    <property type="entry name" value="AAA"/>
    <property type="match status" value="1"/>
</dbReference>
<dbReference type="InterPro" id="IPR027417">
    <property type="entry name" value="P-loop_NTPase"/>
</dbReference>
<dbReference type="PANTHER" id="PTHR43566:SF1">
    <property type="entry name" value="AAA+ ATPASE DOMAIN-CONTAINING PROTEIN"/>
    <property type="match status" value="1"/>
</dbReference>
<dbReference type="SUPFAM" id="SSF52540">
    <property type="entry name" value="P-loop containing nucleoside triphosphate hydrolases"/>
    <property type="match status" value="1"/>
</dbReference>
<evidence type="ECO:0000259" key="1">
    <source>
        <dbReference type="SMART" id="SM00382"/>
    </source>
</evidence>
<evidence type="ECO:0000313" key="3">
    <source>
        <dbReference type="Proteomes" id="UP000001933"/>
    </source>
</evidence>
<dbReference type="HOGENOM" id="CLU_041527_3_2_7"/>
<accession>Q2LSU2</accession>
<dbReference type="Gene3D" id="3.40.50.300">
    <property type="entry name" value="P-loop containing nucleotide triphosphate hydrolases"/>
    <property type="match status" value="1"/>
</dbReference>
<evidence type="ECO:0000313" key="2">
    <source>
        <dbReference type="EMBL" id="ABC77154.1"/>
    </source>
</evidence>
<feature type="domain" description="AAA+ ATPase" evidence="1">
    <location>
        <begin position="50"/>
        <end position="172"/>
    </location>
</feature>
<dbReference type="Pfam" id="PF13635">
    <property type="entry name" value="DUF4143"/>
    <property type="match status" value="1"/>
</dbReference>
<dbReference type="KEGG" id="sat:SYN_01511"/>